<dbReference type="RefSeq" id="WP_210856892.1">
    <property type="nucleotide sequence ID" value="NZ_JAGQDD010000025.1"/>
</dbReference>
<organism evidence="3 4">
    <name type="scientific">Ideonella alba</name>
    <dbReference type="NCBI Taxonomy" id="2824118"/>
    <lineage>
        <taxon>Bacteria</taxon>
        <taxon>Pseudomonadati</taxon>
        <taxon>Pseudomonadota</taxon>
        <taxon>Betaproteobacteria</taxon>
        <taxon>Burkholderiales</taxon>
        <taxon>Sphaerotilaceae</taxon>
        <taxon>Ideonella</taxon>
    </lineage>
</organism>
<evidence type="ECO:0000313" key="4">
    <source>
        <dbReference type="Proteomes" id="UP000676246"/>
    </source>
</evidence>
<gene>
    <name evidence="3" type="ORF">KAK03_22355</name>
</gene>
<comment type="caution">
    <text evidence="3">The sequence shown here is derived from an EMBL/GenBank/DDBJ whole genome shotgun (WGS) entry which is preliminary data.</text>
</comment>
<keyword evidence="4" id="KW-1185">Reference proteome</keyword>
<name>A0A940YP09_9BURK</name>
<dbReference type="Gene3D" id="3.30.2140.10">
    <property type="entry name" value="Arylamine N-acetyltransferase"/>
    <property type="match status" value="1"/>
</dbReference>
<dbReference type="GO" id="GO:0016407">
    <property type="term" value="F:acetyltransferase activity"/>
    <property type="evidence" value="ECO:0007669"/>
    <property type="project" value="InterPro"/>
</dbReference>
<dbReference type="AlphaFoldDB" id="A0A940YP09"/>
<dbReference type="InterPro" id="IPR038765">
    <property type="entry name" value="Papain-like_cys_pep_sf"/>
</dbReference>
<dbReference type="PRINTS" id="PR01543">
    <property type="entry name" value="ANATRNSFRASE"/>
</dbReference>
<comment type="similarity">
    <text evidence="1 2">Belongs to the arylamine N-acetyltransferase family.</text>
</comment>
<dbReference type="PANTHER" id="PTHR11786">
    <property type="entry name" value="N-HYDROXYARYLAMINE O-ACETYLTRANSFERASE"/>
    <property type="match status" value="1"/>
</dbReference>
<dbReference type="Proteomes" id="UP000676246">
    <property type="component" value="Unassembled WGS sequence"/>
</dbReference>
<reference evidence="3 4" key="1">
    <citation type="submission" date="2021-04" db="EMBL/GenBank/DDBJ databases">
        <title>The genome sequence of Ideonella sp. 3Y2.</title>
        <authorList>
            <person name="Liu Y."/>
        </authorList>
    </citation>
    <scope>NUCLEOTIDE SEQUENCE [LARGE SCALE GENOMIC DNA]</scope>
    <source>
        <strain evidence="3 4">3Y2</strain>
    </source>
</reference>
<dbReference type="Gene3D" id="2.40.128.150">
    <property type="entry name" value="Cysteine proteinases"/>
    <property type="match status" value="1"/>
</dbReference>
<accession>A0A940YP09</accession>
<dbReference type="PANTHER" id="PTHR11786:SF0">
    <property type="entry name" value="ARYLAMINE N-ACETYLTRANSFERASE 4-RELATED"/>
    <property type="match status" value="1"/>
</dbReference>
<evidence type="ECO:0000313" key="3">
    <source>
        <dbReference type="EMBL" id="MBQ0933224.1"/>
    </source>
</evidence>
<dbReference type="InterPro" id="IPR001447">
    <property type="entry name" value="Arylamine_N-AcTrfase"/>
</dbReference>
<dbReference type="EMBL" id="JAGQDD010000025">
    <property type="protein sequence ID" value="MBQ0933224.1"/>
    <property type="molecule type" value="Genomic_DNA"/>
</dbReference>
<proteinExistence type="inferred from homology"/>
<dbReference type="Pfam" id="PF00797">
    <property type="entry name" value="Acetyltransf_2"/>
    <property type="match status" value="1"/>
</dbReference>
<sequence>MDKTLSTLLDSPTSFDAPAYQARLGVEPPQDCSLGTLAQLLLAHMRSIPFENLDVLLGRPPRLDLPSLQDKLVTRRRGGYCFEHSALLGAALRYYGFAVRDHLARVIVERPREQAGRTHHFLVVSLTSGPVIVDAGFGGLAPQVPVPLVDGARVRGGGVTHHLRREGRWWTLSAQAPDLAGERPMWTTALEECCPPDFEMGNHFTATHPSSPFRRRLSMRALIDGGRVSVLNREVTLRQGRVVQRWTLRHRAALQALLRRQFGIDLPEVQQLVVPDIPGWE</sequence>
<evidence type="ECO:0000256" key="2">
    <source>
        <dbReference type="RuleBase" id="RU003452"/>
    </source>
</evidence>
<dbReference type="SUPFAM" id="SSF54001">
    <property type="entry name" value="Cysteine proteinases"/>
    <property type="match status" value="1"/>
</dbReference>
<evidence type="ECO:0000256" key="1">
    <source>
        <dbReference type="ARBA" id="ARBA00006547"/>
    </source>
</evidence>
<protein>
    <submittedName>
        <fullName evidence="3">Arylamine N-acetyltransferase</fullName>
    </submittedName>
</protein>